<evidence type="ECO:0000256" key="4">
    <source>
        <dbReference type="ARBA" id="ARBA00023004"/>
    </source>
</evidence>
<evidence type="ECO:0000313" key="7">
    <source>
        <dbReference type="EMBL" id="AAK80377.1"/>
    </source>
</evidence>
<dbReference type="InterPro" id="IPR006638">
    <property type="entry name" value="Elp3/MiaA/NifB-like_rSAM"/>
</dbReference>
<dbReference type="InterPro" id="IPR058240">
    <property type="entry name" value="rSAM_sf"/>
</dbReference>
<dbReference type="PANTHER" id="PTHR43409">
    <property type="entry name" value="ANAEROBIC MAGNESIUM-PROTOPORPHYRIN IX MONOMETHYL ESTER CYCLASE-RELATED"/>
    <property type="match status" value="1"/>
</dbReference>
<keyword evidence="2" id="KW-0949">S-adenosyl-L-methionine</keyword>
<dbReference type="PATRIC" id="fig|272562.8.peg.2619"/>
<dbReference type="STRING" id="272562.CA_C2422"/>
<comment type="cofactor">
    <cofactor evidence="1">
        <name>[4Fe-4S] cluster</name>
        <dbReference type="ChEBI" id="CHEBI:49883"/>
    </cofactor>
</comment>
<organism evidence="7 8">
    <name type="scientific">Clostridium acetobutylicum (strain ATCC 824 / DSM 792 / JCM 1419 / IAM 19013 / LMG 5710 / NBRC 13948 / NRRL B-527 / VKM B-1787 / 2291 / W)</name>
    <dbReference type="NCBI Taxonomy" id="272562"/>
    <lineage>
        <taxon>Bacteria</taxon>
        <taxon>Bacillati</taxon>
        <taxon>Bacillota</taxon>
        <taxon>Clostridia</taxon>
        <taxon>Eubacteriales</taxon>
        <taxon>Clostridiaceae</taxon>
        <taxon>Clostridium</taxon>
    </lineage>
</organism>
<dbReference type="PANTHER" id="PTHR43409:SF4">
    <property type="entry name" value="RADICAL SAM SUPERFAMILY PROTEIN"/>
    <property type="match status" value="1"/>
</dbReference>
<evidence type="ECO:0000256" key="3">
    <source>
        <dbReference type="ARBA" id="ARBA00022723"/>
    </source>
</evidence>
<dbReference type="SFLD" id="SFLDG01082">
    <property type="entry name" value="B12-binding_domain_containing"/>
    <property type="match status" value="1"/>
</dbReference>
<evidence type="ECO:0000256" key="1">
    <source>
        <dbReference type="ARBA" id="ARBA00001966"/>
    </source>
</evidence>
<proteinExistence type="predicted"/>
<dbReference type="InterPro" id="IPR007197">
    <property type="entry name" value="rSAM"/>
</dbReference>
<dbReference type="Pfam" id="PF04055">
    <property type="entry name" value="Radical_SAM"/>
    <property type="match status" value="1"/>
</dbReference>
<feature type="domain" description="Radical SAM core" evidence="6">
    <location>
        <begin position="9"/>
        <end position="241"/>
    </location>
</feature>
<dbReference type="GO" id="GO:0046872">
    <property type="term" value="F:metal ion binding"/>
    <property type="evidence" value="ECO:0007669"/>
    <property type="project" value="UniProtKB-KW"/>
</dbReference>
<dbReference type="PIR" id="F97198">
    <property type="entry name" value="F97198"/>
</dbReference>
<dbReference type="Gene3D" id="3.20.20.70">
    <property type="entry name" value="Aldolase class I"/>
    <property type="match status" value="1"/>
</dbReference>
<dbReference type="CDD" id="cd01335">
    <property type="entry name" value="Radical_SAM"/>
    <property type="match status" value="1"/>
</dbReference>
<dbReference type="GeneID" id="44998901"/>
<dbReference type="SMART" id="SM00729">
    <property type="entry name" value="Elp3"/>
    <property type="match status" value="1"/>
</dbReference>
<keyword evidence="8" id="KW-1185">Reference proteome</keyword>
<keyword evidence="3" id="KW-0479">Metal-binding</keyword>
<dbReference type="GO" id="GO:0051536">
    <property type="term" value="F:iron-sulfur cluster binding"/>
    <property type="evidence" value="ECO:0007669"/>
    <property type="project" value="UniProtKB-KW"/>
</dbReference>
<keyword evidence="5" id="KW-0411">Iron-sulfur</keyword>
<dbReference type="GO" id="GO:0003824">
    <property type="term" value="F:catalytic activity"/>
    <property type="evidence" value="ECO:0007669"/>
    <property type="project" value="InterPro"/>
</dbReference>
<protein>
    <submittedName>
        <fullName evidence="7">Oxygen-independent coproporphyrinogen III oxidase, Fe-S oxidoreductase</fullName>
    </submittedName>
</protein>
<dbReference type="InterPro" id="IPR013785">
    <property type="entry name" value="Aldolase_TIM"/>
</dbReference>
<dbReference type="eggNOG" id="COG1032">
    <property type="taxonomic scope" value="Bacteria"/>
</dbReference>
<dbReference type="KEGG" id="cac:CA_C2422"/>
<reference evidence="7 8" key="1">
    <citation type="journal article" date="2001" name="J. Bacteriol.">
        <title>Genome sequence and comparative analysis of the solvent-producing bacterium Clostridium acetobutylicum.</title>
        <authorList>
            <person name="Nolling J."/>
            <person name="Breton G."/>
            <person name="Omelchenko M.V."/>
            <person name="Makarova K.S."/>
            <person name="Zeng Q."/>
            <person name="Gibson R."/>
            <person name="Lee H.M."/>
            <person name="Dubois J."/>
            <person name="Qiu D."/>
            <person name="Hitti J."/>
            <person name="Wolf Y.I."/>
            <person name="Tatusov R.L."/>
            <person name="Sabathe F."/>
            <person name="Doucette-Stamm L."/>
            <person name="Soucaille P."/>
            <person name="Daly M.J."/>
            <person name="Bennett G.N."/>
            <person name="Koonin E.V."/>
            <person name="Smith D.R."/>
        </authorList>
    </citation>
    <scope>NUCLEOTIDE SEQUENCE [LARGE SCALE GENOMIC DNA]</scope>
    <source>
        <strain evidence="8">ATCC 824 / DSM 792 / JCM 1419 / LMG 5710 / VKM B-1787</strain>
    </source>
</reference>
<dbReference type="HOGENOM" id="CLU_044464_1_0_9"/>
<keyword evidence="4" id="KW-0408">Iron</keyword>
<evidence type="ECO:0000259" key="6">
    <source>
        <dbReference type="PROSITE" id="PS51918"/>
    </source>
</evidence>
<dbReference type="SUPFAM" id="SSF102114">
    <property type="entry name" value="Radical SAM enzymes"/>
    <property type="match status" value="1"/>
</dbReference>
<dbReference type="EMBL" id="AE001437">
    <property type="protein sequence ID" value="AAK80377.1"/>
    <property type="molecule type" value="Genomic_DNA"/>
</dbReference>
<dbReference type="InterPro" id="IPR051198">
    <property type="entry name" value="BchE-like"/>
</dbReference>
<dbReference type="SFLD" id="SFLDG01095">
    <property type="entry name" value="Uncharacterised_Radical_SAM_Su"/>
    <property type="match status" value="1"/>
</dbReference>
<sequence length="290" mass="32944">MVYEGIVYRPPSEAYSLIIQITVGCSHNRCSFCSMYKEKQFRIRSVKEIFEDLYEAREIYSRVNKIFLADGDALVIEKDILKKILLKIKELFPECKRIGIYAAPRDILNKSEEDLIELKSTGLSIVYMGIESGNDSILNEIHKGVTSKEIVEAGQKVKKSGIKLSVTLISGIGGKNKIKENAVESAKVINLINPDYIGILTLMVEKGTEIYKKVQKDEFELLSPKENMIEMKELIENINVKEECVFRSNHASNYASIGGTLPYDKRKMLSIIDDILEGKYGYKAENLRRL</sequence>
<dbReference type="SFLD" id="SFLDS00029">
    <property type="entry name" value="Radical_SAM"/>
    <property type="match status" value="1"/>
</dbReference>
<evidence type="ECO:0000256" key="5">
    <source>
        <dbReference type="ARBA" id="ARBA00023014"/>
    </source>
</evidence>
<evidence type="ECO:0000256" key="2">
    <source>
        <dbReference type="ARBA" id="ARBA00022691"/>
    </source>
</evidence>
<dbReference type="AlphaFoldDB" id="Q97GE5"/>
<dbReference type="RefSeq" id="WP_010965718.1">
    <property type="nucleotide sequence ID" value="NC_003030.1"/>
</dbReference>
<accession>Q97GE5</accession>
<dbReference type="PROSITE" id="PS51918">
    <property type="entry name" value="RADICAL_SAM"/>
    <property type="match status" value="1"/>
</dbReference>
<gene>
    <name evidence="7" type="ordered locus">CA_C2422</name>
</gene>
<dbReference type="OrthoDB" id="9777636at2"/>
<dbReference type="Proteomes" id="UP000000814">
    <property type="component" value="Chromosome"/>
</dbReference>
<evidence type="ECO:0000313" key="8">
    <source>
        <dbReference type="Proteomes" id="UP000000814"/>
    </source>
</evidence>
<name>Q97GE5_CLOAB</name>